<dbReference type="HOGENOM" id="CLU_093450_1_0_9"/>
<evidence type="ECO:0000313" key="3">
    <source>
        <dbReference type="Proteomes" id="UP000018227"/>
    </source>
</evidence>
<evidence type="ECO:0000256" key="1">
    <source>
        <dbReference type="SAM" id="Phobius"/>
    </source>
</evidence>
<feature type="transmembrane region" description="Helical" evidence="1">
    <location>
        <begin position="184"/>
        <end position="203"/>
    </location>
</feature>
<name>V2Y1L9_9FIRM</name>
<keyword evidence="1" id="KW-0812">Transmembrane</keyword>
<dbReference type="InterPro" id="IPR011733">
    <property type="entry name" value="CHP02185_IM"/>
</dbReference>
<gene>
    <name evidence="2" type="ORF">GCWU0000282_001743</name>
</gene>
<feature type="transmembrane region" description="Helical" evidence="1">
    <location>
        <begin position="134"/>
        <end position="156"/>
    </location>
</feature>
<evidence type="ECO:0008006" key="4">
    <source>
        <dbReference type="Google" id="ProtNLM"/>
    </source>
</evidence>
<dbReference type="EMBL" id="ACIL03000013">
    <property type="protein sequence ID" value="ESL02873.1"/>
    <property type="molecule type" value="Genomic_DNA"/>
</dbReference>
<reference evidence="2 3" key="1">
    <citation type="submission" date="2013-06" db="EMBL/GenBank/DDBJ databases">
        <authorList>
            <person name="Weinstock G."/>
            <person name="Sodergren E."/>
            <person name="Clifton S."/>
            <person name="Fulton L."/>
            <person name="Fulton B."/>
            <person name="Courtney L."/>
            <person name="Fronick C."/>
            <person name="Harrison M."/>
            <person name="Strong C."/>
            <person name="Farmer C."/>
            <person name="Delahaunty K."/>
            <person name="Markovic C."/>
            <person name="Hall O."/>
            <person name="Minx P."/>
            <person name="Tomlinson C."/>
            <person name="Mitreva M."/>
            <person name="Nelson J."/>
            <person name="Hou S."/>
            <person name="Wollam A."/>
            <person name="Pepin K.H."/>
            <person name="Johnson M."/>
            <person name="Bhonagiri V."/>
            <person name="Nash W.E."/>
            <person name="Warren W."/>
            <person name="Chinwalla A."/>
            <person name="Mardis E.R."/>
            <person name="Wilson R.K."/>
        </authorList>
    </citation>
    <scope>NUCLEOTIDE SEQUENCE [LARGE SCALE GENOMIC DNA]</scope>
    <source>
        <strain evidence="2 3">ATCC 51271</strain>
    </source>
</reference>
<dbReference type="Pfam" id="PF09605">
    <property type="entry name" value="Trep_Strep"/>
    <property type="match status" value="1"/>
</dbReference>
<evidence type="ECO:0000313" key="2">
    <source>
        <dbReference type="EMBL" id="ESL02873.1"/>
    </source>
</evidence>
<comment type="caution">
    <text evidence="2">The sequence shown here is derived from an EMBL/GenBank/DDBJ whole genome shotgun (WGS) entry which is preliminary data.</text>
</comment>
<dbReference type="Proteomes" id="UP000018227">
    <property type="component" value="Unassembled WGS sequence"/>
</dbReference>
<keyword evidence="1" id="KW-0472">Membrane</keyword>
<keyword evidence="3" id="KW-1185">Reference proteome</keyword>
<proteinExistence type="predicted"/>
<dbReference type="eggNOG" id="ENOG5030166">
    <property type="taxonomic scope" value="Bacteria"/>
</dbReference>
<feature type="transmembrane region" description="Helical" evidence="1">
    <location>
        <begin position="88"/>
        <end position="104"/>
    </location>
</feature>
<feature type="transmembrane region" description="Helical" evidence="1">
    <location>
        <begin position="61"/>
        <end position="81"/>
    </location>
</feature>
<dbReference type="NCBIfam" id="TIGR02185">
    <property type="entry name" value="Trep_Strep"/>
    <property type="match status" value="1"/>
</dbReference>
<accession>V2Y1L9</accession>
<feature type="transmembrane region" description="Helical" evidence="1">
    <location>
        <begin position="110"/>
        <end position="127"/>
    </location>
</feature>
<sequence length="217" mass="23937">MDNFNIKRKRNKKMARKELNNVVTNDSQKMTAKDLMYAGAFAAIYIVLMLVIVMGSGIVPVLYVISPITVGAVCGTVYMLSVLKVKRFGAALIMGILFALIACATNVQGLIMAICTSLLAELVLFLGKYKSKKMYLLSFVVFNLNMSCPFSMLFFARDKFFAISEQYQGKEHTEALMKLLPDGIYFGIIGFAVIGGILGAFIANKLIKKHFEKAGIV</sequence>
<protein>
    <recommendedName>
        <fullName evidence="4">TIGR02185 family protein</fullName>
    </recommendedName>
</protein>
<dbReference type="AlphaFoldDB" id="V2Y1L9"/>
<keyword evidence="1" id="KW-1133">Transmembrane helix</keyword>
<dbReference type="STRING" id="592026.GCWU0000282_001743"/>
<organism evidence="2 3">
    <name type="scientific">Catonella morbi ATCC 51271</name>
    <dbReference type="NCBI Taxonomy" id="592026"/>
    <lineage>
        <taxon>Bacteria</taxon>
        <taxon>Bacillati</taxon>
        <taxon>Bacillota</taxon>
        <taxon>Clostridia</taxon>
        <taxon>Lachnospirales</taxon>
        <taxon>Lachnospiraceae</taxon>
        <taxon>Catonella</taxon>
    </lineage>
</organism>
<feature type="transmembrane region" description="Helical" evidence="1">
    <location>
        <begin position="35"/>
        <end position="55"/>
    </location>
</feature>